<dbReference type="Proteomes" id="UP000009183">
    <property type="component" value="Chromosome 6"/>
</dbReference>
<evidence type="ECO:0000256" key="1">
    <source>
        <dbReference type="ARBA" id="ARBA00022670"/>
    </source>
</evidence>
<dbReference type="AlphaFoldDB" id="D7SN82"/>
<dbReference type="OrthoDB" id="2130629at2759"/>
<keyword evidence="2" id="KW-0732">Signal</keyword>
<sequence>MIKNIFNRSITSKKFFDEDDKIIFSEEMRQLLLASWLRLKYPHVALGALASSAPILYFDDITPQNEASEICYNTIRESWSEIDKVASEPDGLSILSKKFRTCTELSTSDELKDYLDETYSVAAQYNHPPRYPVTVVCGGIDGAPEGSDK</sequence>
<dbReference type="EMBL" id="FN594957">
    <property type="protein sequence ID" value="CBI17111.3"/>
    <property type="molecule type" value="Genomic_DNA"/>
</dbReference>
<dbReference type="Gene3D" id="1.20.120.980">
    <property type="entry name" value="Serine carboxypeptidase S28, SKS domain"/>
    <property type="match status" value="1"/>
</dbReference>
<accession>D7SN82</accession>
<proteinExistence type="predicted"/>
<protein>
    <submittedName>
        <fullName evidence="5">Uncharacterized protein</fullName>
    </submittedName>
</protein>
<keyword evidence="3" id="KW-0378">Hydrolase</keyword>
<dbReference type="InParanoid" id="D7SN82"/>
<evidence type="ECO:0000313" key="6">
    <source>
        <dbReference type="Proteomes" id="UP000009183"/>
    </source>
</evidence>
<evidence type="ECO:0000256" key="2">
    <source>
        <dbReference type="ARBA" id="ARBA00022729"/>
    </source>
</evidence>
<keyword evidence="1" id="KW-0645">Protease</keyword>
<keyword evidence="4" id="KW-0325">Glycoprotein</keyword>
<evidence type="ECO:0000313" key="5">
    <source>
        <dbReference type="EMBL" id="CBI17111.3"/>
    </source>
</evidence>
<dbReference type="GO" id="GO:0070008">
    <property type="term" value="F:serine-type exopeptidase activity"/>
    <property type="evidence" value="ECO:0007669"/>
    <property type="project" value="InterPro"/>
</dbReference>
<name>D7SN82_VITVI</name>
<dbReference type="InterPro" id="IPR008758">
    <property type="entry name" value="Peptidase_S28"/>
</dbReference>
<evidence type="ECO:0000256" key="4">
    <source>
        <dbReference type="ARBA" id="ARBA00023180"/>
    </source>
</evidence>
<reference evidence="6" key="1">
    <citation type="journal article" date="2007" name="Nature">
        <title>The grapevine genome sequence suggests ancestral hexaploidization in major angiosperm phyla.</title>
        <authorList>
            <consortium name="The French-Italian Public Consortium for Grapevine Genome Characterization."/>
            <person name="Jaillon O."/>
            <person name="Aury J.-M."/>
            <person name="Noel B."/>
            <person name="Policriti A."/>
            <person name="Clepet C."/>
            <person name="Casagrande A."/>
            <person name="Choisne N."/>
            <person name="Aubourg S."/>
            <person name="Vitulo N."/>
            <person name="Jubin C."/>
            <person name="Vezzi A."/>
            <person name="Legeai F."/>
            <person name="Hugueney P."/>
            <person name="Dasilva C."/>
            <person name="Horner D."/>
            <person name="Mica E."/>
            <person name="Jublot D."/>
            <person name="Poulain J."/>
            <person name="Bruyere C."/>
            <person name="Billault A."/>
            <person name="Segurens B."/>
            <person name="Gouyvenoux M."/>
            <person name="Ugarte E."/>
            <person name="Cattonaro F."/>
            <person name="Anthouard V."/>
            <person name="Vico V."/>
            <person name="Del Fabbro C."/>
            <person name="Alaux M."/>
            <person name="Di Gaspero G."/>
            <person name="Dumas V."/>
            <person name="Felice N."/>
            <person name="Paillard S."/>
            <person name="Juman I."/>
            <person name="Moroldo M."/>
            <person name="Scalabrin S."/>
            <person name="Canaguier A."/>
            <person name="Le Clainche I."/>
            <person name="Malacrida G."/>
            <person name="Durand E."/>
            <person name="Pesole G."/>
            <person name="Laucou V."/>
            <person name="Chatelet P."/>
            <person name="Merdinoglu D."/>
            <person name="Delledonne M."/>
            <person name="Pezzotti M."/>
            <person name="Lecharny A."/>
            <person name="Scarpelli C."/>
            <person name="Artiguenave F."/>
            <person name="Pe M.E."/>
            <person name="Valle G."/>
            <person name="Morgante M."/>
            <person name="Caboche M."/>
            <person name="Adam-Blondon A.-F."/>
            <person name="Weissenbach J."/>
            <person name="Quetier F."/>
            <person name="Wincker P."/>
        </authorList>
    </citation>
    <scope>NUCLEOTIDE SEQUENCE [LARGE SCALE GENOMIC DNA]</scope>
    <source>
        <strain evidence="6">cv. Pinot noir / PN40024</strain>
    </source>
</reference>
<dbReference type="PANTHER" id="PTHR11010">
    <property type="entry name" value="PROTEASE S28 PRO-X CARBOXYPEPTIDASE-RELATED"/>
    <property type="match status" value="1"/>
</dbReference>
<dbReference type="InterPro" id="IPR042269">
    <property type="entry name" value="Ser_carbopepase_S28_SKS"/>
</dbReference>
<dbReference type="PaxDb" id="29760-VIT_06s0061g00980.t01"/>
<gene>
    <name evidence="5" type="ordered locus">VIT_06s0061g00980</name>
</gene>
<evidence type="ECO:0000256" key="3">
    <source>
        <dbReference type="ARBA" id="ARBA00022801"/>
    </source>
</evidence>
<dbReference type="HOGENOM" id="CLU_1753035_0_0_1"/>
<organism evidence="5 6">
    <name type="scientific">Vitis vinifera</name>
    <name type="common">Grape</name>
    <dbReference type="NCBI Taxonomy" id="29760"/>
    <lineage>
        <taxon>Eukaryota</taxon>
        <taxon>Viridiplantae</taxon>
        <taxon>Streptophyta</taxon>
        <taxon>Embryophyta</taxon>
        <taxon>Tracheophyta</taxon>
        <taxon>Spermatophyta</taxon>
        <taxon>Magnoliopsida</taxon>
        <taxon>eudicotyledons</taxon>
        <taxon>Gunneridae</taxon>
        <taxon>Pentapetalae</taxon>
        <taxon>rosids</taxon>
        <taxon>Vitales</taxon>
        <taxon>Vitaceae</taxon>
        <taxon>Viteae</taxon>
        <taxon>Vitis</taxon>
    </lineage>
</organism>
<dbReference type="Pfam" id="PF05577">
    <property type="entry name" value="Peptidase_S28"/>
    <property type="match status" value="1"/>
</dbReference>
<keyword evidence="6" id="KW-1185">Reference proteome</keyword>
<dbReference type="PANTHER" id="PTHR11010:SF110">
    <property type="entry name" value="PROLYLCARBOXYPEPTIDASE-LIKE PROTEIN-RELATED"/>
    <property type="match status" value="1"/>
</dbReference>
<dbReference type="MEROPS" id="S28.A03"/>
<dbReference type="GO" id="GO:0006508">
    <property type="term" value="P:proteolysis"/>
    <property type="evidence" value="ECO:0007669"/>
    <property type="project" value="UniProtKB-KW"/>
</dbReference>
<dbReference type="eggNOG" id="KOG2183">
    <property type="taxonomic scope" value="Eukaryota"/>
</dbReference>
<dbReference type="OMA" id="EASEICY"/>